<dbReference type="Proteomes" id="UP000198983">
    <property type="component" value="Chromosome I"/>
</dbReference>
<accession>A0A1H1SLB9</accession>
<gene>
    <name evidence="1" type="ORF">SAMN04489717_2852</name>
</gene>
<keyword evidence="2" id="KW-1185">Reference proteome</keyword>
<dbReference type="RefSeq" id="WP_092653995.1">
    <property type="nucleotide sequence ID" value="NZ_LT629732.1"/>
</dbReference>
<reference evidence="1 2" key="1">
    <citation type="submission" date="2016-10" db="EMBL/GenBank/DDBJ databases">
        <authorList>
            <person name="de Groot N.N."/>
        </authorList>
    </citation>
    <scope>NUCLEOTIDE SEQUENCE [LARGE SCALE GENOMIC DNA]</scope>
    <source>
        <strain evidence="1 2">DSM 22024</strain>
    </source>
</reference>
<proteinExistence type="predicted"/>
<protein>
    <submittedName>
        <fullName evidence="1">Uncharacterized protein</fullName>
    </submittedName>
</protein>
<organism evidence="1 2">
    <name type="scientific">Actinopolymorpha singaporensis</name>
    <dbReference type="NCBI Taxonomy" id="117157"/>
    <lineage>
        <taxon>Bacteria</taxon>
        <taxon>Bacillati</taxon>
        <taxon>Actinomycetota</taxon>
        <taxon>Actinomycetes</taxon>
        <taxon>Propionibacteriales</taxon>
        <taxon>Actinopolymorphaceae</taxon>
        <taxon>Actinopolymorpha</taxon>
    </lineage>
</organism>
<sequence length="102" mass="11523">MTAEAPPSDDRQREELIESARIALKSAGYRSHPRVGMAGKQYGIEIPYPSLPEISVVLRCDRWDGRWVFRQTGCRPVADADDLETLIAWVKELVEPPYGIQP</sequence>
<dbReference type="STRING" id="117157.SAMN04489717_2852"/>
<evidence type="ECO:0000313" key="1">
    <source>
        <dbReference type="EMBL" id="SDS48814.1"/>
    </source>
</evidence>
<name>A0A1H1SLB9_9ACTN</name>
<dbReference type="AlphaFoldDB" id="A0A1H1SLB9"/>
<evidence type="ECO:0000313" key="2">
    <source>
        <dbReference type="Proteomes" id="UP000198983"/>
    </source>
</evidence>
<dbReference type="EMBL" id="LT629732">
    <property type="protein sequence ID" value="SDS48814.1"/>
    <property type="molecule type" value="Genomic_DNA"/>
</dbReference>
<dbReference type="OrthoDB" id="3826635at2"/>